<evidence type="ECO:0000256" key="2">
    <source>
        <dbReference type="SAM" id="Phobius"/>
    </source>
</evidence>
<organism evidence="4">
    <name type="scientific">Thermosporothrix sp. COM3</name>
    <dbReference type="NCBI Taxonomy" id="2490863"/>
    <lineage>
        <taxon>Bacteria</taxon>
        <taxon>Bacillati</taxon>
        <taxon>Chloroflexota</taxon>
        <taxon>Ktedonobacteria</taxon>
        <taxon>Ktedonobacterales</taxon>
        <taxon>Thermosporotrichaceae</taxon>
        <taxon>Thermosporothrix</taxon>
    </lineage>
</organism>
<protein>
    <recommendedName>
        <fullName evidence="3">HAMP domain-containing protein</fullName>
    </recommendedName>
</protein>
<dbReference type="InterPro" id="IPR003660">
    <property type="entry name" value="HAMP_dom"/>
</dbReference>
<feature type="region of interest" description="Disordered" evidence="1">
    <location>
        <begin position="585"/>
        <end position="608"/>
    </location>
</feature>
<feature type="transmembrane region" description="Helical" evidence="2">
    <location>
        <begin position="123"/>
        <end position="145"/>
    </location>
</feature>
<feature type="transmembrane region" description="Helical" evidence="2">
    <location>
        <begin position="157"/>
        <end position="179"/>
    </location>
</feature>
<keyword evidence="2" id="KW-0472">Membrane</keyword>
<dbReference type="GO" id="GO:0007165">
    <property type="term" value="P:signal transduction"/>
    <property type="evidence" value="ECO:0007669"/>
    <property type="project" value="InterPro"/>
</dbReference>
<feature type="transmembrane region" description="Helical" evidence="2">
    <location>
        <begin position="261"/>
        <end position="283"/>
    </location>
</feature>
<feature type="domain" description="HAMP" evidence="3">
    <location>
        <begin position="423"/>
        <end position="474"/>
    </location>
</feature>
<feature type="transmembrane region" description="Helical" evidence="2">
    <location>
        <begin position="225"/>
        <end position="249"/>
    </location>
</feature>
<evidence type="ECO:0000259" key="3">
    <source>
        <dbReference type="PROSITE" id="PS50885"/>
    </source>
</evidence>
<feature type="transmembrane region" description="Helical" evidence="2">
    <location>
        <begin position="191"/>
        <end position="213"/>
    </location>
</feature>
<feature type="compositionally biased region" description="Polar residues" evidence="1">
    <location>
        <begin position="588"/>
        <end position="600"/>
    </location>
</feature>
<dbReference type="PROSITE" id="PS50885">
    <property type="entry name" value="HAMP"/>
    <property type="match status" value="1"/>
</dbReference>
<gene>
    <name evidence="4" type="ORF">KTC_12640</name>
</gene>
<name>A0A455SDJ1_9CHLR</name>
<sequence>MLQNEAIRDTPSPGTLIDETYARSRPLERVGLWIVIGFSVVFALLLIVLTLSGQKPGESTALKSVSDIFQTGGQWIGCAFSVVIAVRLTRVAQMIRRQAMQVSSKQEQRQMILNYKREMRTAVAWWLLAAGIACYGLGGIIWTSFDLRMPTSEVPYPGPYNICYVLAYPFFIAGTALFARKNSGNVERMRLLLDAGVIIGTAFALSWPLLLAPTLGSLPGITDPLAAFLAVYFPVGDILLLAVGVLLYFSPFSTKQQEPVLLRLMLGLGCLGFADSLLGYYNLLGGFKTGTVLDLLWPLSMLLVGLAAIEQPKRAGQEKERAGSKSLSQTSTIFQAMFPFVLATAASAALLLIVAPRGQGDLLFSAVSVIIITVLVVIRQTLILLENQKLTSQIRGELVVTRRAAKAAEMEADEASQILSSMQQLEQGIQVLQDVHANVARGNFSTRAPAMEGPLLPLVASLNLMLDRLQKYSQRAEAYDQVQREVHQLSQAIMLLGNEQGTAQLQSLPVRDLQQLKQAILAKQRTLLQQKQLLDAQQQRIQATLQRVQDQLLILKGTVPPQSGAADALDTVLRTLQSLASLWKPARANQQQHSTQQPSPGGSPRTLA</sequence>
<dbReference type="EMBL" id="AP019376">
    <property type="protein sequence ID" value="BBH86513.1"/>
    <property type="molecule type" value="Genomic_DNA"/>
</dbReference>
<dbReference type="GO" id="GO:0016020">
    <property type="term" value="C:membrane"/>
    <property type="evidence" value="ECO:0007669"/>
    <property type="project" value="InterPro"/>
</dbReference>
<feature type="transmembrane region" description="Helical" evidence="2">
    <location>
        <begin position="72"/>
        <end position="89"/>
    </location>
</feature>
<reference evidence="4" key="1">
    <citation type="submission" date="2018-12" db="EMBL/GenBank/DDBJ databases">
        <title>Novel natural products biosynthetic potential of the class Ktedonobacteria.</title>
        <authorList>
            <person name="Zheng Y."/>
            <person name="Saitou A."/>
            <person name="Wang C.M."/>
            <person name="Toyoda A."/>
            <person name="Minakuchi Y."/>
            <person name="Sekiguchi Y."/>
            <person name="Ueda K."/>
            <person name="Takano H."/>
            <person name="Sakai Y."/>
            <person name="Yokota A."/>
            <person name="Yabe S."/>
        </authorList>
    </citation>
    <scope>NUCLEOTIDE SEQUENCE</scope>
    <source>
        <strain evidence="4">COM3</strain>
    </source>
</reference>
<keyword evidence="2" id="KW-1133">Transmembrane helix</keyword>
<keyword evidence="2" id="KW-0812">Transmembrane</keyword>
<feature type="transmembrane region" description="Helical" evidence="2">
    <location>
        <begin position="362"/>
        <end position="385"/>
    </location>
</feature>
<evidence type="ECO:0000313" key="4">
    <source>
        <dbReference type="EMBL" id="BBH86513.1"/>
    </source>
</evidence>
<evidence type="ECO:0000256" key="1">
    <source>
        <dbReference type="SAM" id="MobiDB-lite"/>
    </source>
</evidence>
<feature type="transmembrane region" description="Helical" evidence="2">
    <location>
        <begin position="30"/>
        <end position="52"/>
    </location>
</feature>
<proteinExistence type="predicted"/>
<dbReference type="AlphaFoldDB" id="A0A455SDJ1"/>
<accession>A0A455SDJ1</accession>
<feature type="transmembrane region" description="Helical" evidence="2">
    <location>
        <begin position="333"/>
        <end position="356"/>
    </location>
</feature>